<evidence type="ECO:0000313" key="6">
    <source>
        <dbReference type="Proteomes" id="UP000657918"/>
    </source>
</evidence>
<proteinExistence type="inferred from homology"/>
<keyword evidence="6" id="KW-1185">Reference proteome</keyword>
<dbReference type="Proteomes" id="UP000657918">
    <property type="component" value="Chromosome 16"/>
</dbReference>
<protein>
    <recommendedName>
        <fullName evidence="4">Dirigent protein</fullName>
    </recommendedName>
</protein>
<comment type="subcellular location">
    <subcellularLocation>
        <location evidence="4">Secreted</location>
        <location evidence="4">Extracellular space</location>
        <location evidence="4">Apoplast</location>
    </subcellularLocation>
</comment>
<dbReference type="InterPro" id="IPR004265">
    <property type="entry name" value="Dirigent"/>
</dbReference>
<evidence type="ECO:0000256" key="3">
    <source>
        <dbReference type="ARBA" id="ARBA00022525"/>
    </source>
</evidence>
<sequence>MAKTLQYLALSFVILSTVLSFLIVADAKSQSFTRYLSPATLGLKKEKLSHLHFYFHDIVSGKNPTAVQIASADMTNTSSTGFGMVAMIDDPLTMGPELSSKLVGRAQGIYASASQNDLGLLMTMNFAFMEGKYNGSTLSVLGRNSVLSNVREMPIVGGSGLFRFARGYAQARTHTFDIKTGDAVSVRLRHMWLFIKILQDEFCSLLPFFHSVGDGVVILKLDLKVQLDLEFNFHPDRVLGDLIFCCLVSSRIIGRQVSFFAIKSSVRPLPCISADARRDARRAAKALALGKLAKSSQKLKAKSQELFFRGNIQNSNIQLSCQFVFFRPCPSHLPTTISLFTLQHLNSAFKSEGPHATKICPWKGRLWVGYVSLGNFNISNVVLIVQYWSSCA</sequence>
<organism evidence="5 6">
    <name type="scientific">Salix dunnii</name>
    <dbReference type="NCBI Taxonomy" id="1413687"/>
    <lineage>
        <taxon>Eukaryota</taxon>
        <taxon>Viridiplantae</taxon>
        <taxon>Streptophyta</taxon>
        <taxon>Embryophyta</taxon>
        <taxon>Tracheophyta</taxon>
        <taxon>Spermatophyta</taxon>
        <taxon>Magnoliopsida</taxon>
        <taxon>eudicotyledons</taxon>
        <taxon>Gunneridae</taxon>
        <taxon>Pentapetalae</taxon>
        <taxon>rosids</taxon>
        <taxon>fabids</taxon>
        <taxon>Malpighiales</taxon>
        <taxon>Salicaceae</taxon>
        <taxon>Saliceae</taxon>
        <taxon>Salix</taxon>
    </lineage>
</organism>
<comment type="function">
    <text evidence="4">Dirigent proteins impart stereoselectivity on the phenoxy radical-coupling reaction, yielding optically active lignans from two molecules of coniferyl alcohol in the biosynthesis of lignans, flavonolignans, and alkaloids and thus plays a central role in plant secondary metabolism.</text>
</comment>
<reference evidence="5 6" key="1">
    <citation type="submission" date="2020-10" db="EMBL/GenBank/DDBJ databases">
        <title>Plant Genome Project.</title>
        <authorList>
            <person name="Zhang R.-G."/>
        </authorList>
    </citation>
    <scope>NUCLEOTIDE SEQUENCE [LARGE SCALE GENOMIC DNA]</scope>
    <source>
        <strain evidence="5">FAFU-HL-1</strain>
        <tissue evidence="5">Leaf</tissue>
    </source>
</reference>
<dbReference type="GO" id="GO:0009699">
    <property type="term" value="P:phenylpropanoid biosynthetic process"/>
    <property type="evidence" value="ECO:0007669"/>
    <property type="project" value="UniProtKB-ARBA"/>
</dbReference>
<evidence type="ECO:0000256" key="1">
    <source>
        <dbReference type="ARBA" id="ARBA00010746"/>
    </source>
</evidence>
<comment type="subunit">
    <text evidence="2 4">Homodimer.</text>
</comment>
<dbReference type="InterPro" id="IPR044859">
    <property type="entry name" value="Allene_oxi_cyc_Dirigent"/>
</dbReference>
<keyword evidence="4" id="KW-0052">Apoplast</keyword>
<evidence type="ECO:0000256" key="2">
    <source>
        <dbReference type="ARBA" id="ARBA00011738"/>
    </source>
</evidence>
<dbReference type="Pfam" id="PF03018">
    <property type="entry name" value="Dirigent"/>
    <property type="match status" value="1"/>
</dbReference>
<accession>A0A835JA08</accession>
<evidence type="ECO:0000256" key="4">
    <source>
        <dbReference type="RuleBase" id="RU363099"/>
    </source>
</evidence>
<dbReference type="PANTHER" id="PTHR21495">
    <property type="entry name" value="NUCLEOPORIN-RELATED"/>
    <property type="match status" value="1"/>
</dbReference>
<dbReference type="AlphaFoldDB" id="A0A835JA08"/>
<name>A0A835JA08_9ROSI</name>
<dbReference type="OrthoDB" id="1864232at2759"/>
<comment type="similarity">
    <text evidence="1 4">Belongs to the plant dirigent protein family.</text>
</comment>
<gene>
    <name evidence="5" type="ORF">SADUNF_Sadunf16G0055100</name>
</gene>
<evidence type="ECO:0000313" key="5">
    <source>
        <dbReference type="EMBL" id="KAF9664794.1"/>
    </source>
</evidence>
<keyword evidence="3 4" id="KW-0964">Secreted</keyword>
<comment type="caution">
    <text evidence="5">The sequence shown here is derived from an EMBL/GenBank/DDBJ whole genome shotgun (WGS) entry which is preliminary data.</text>
</comment>
<dbReference type="Gene3D" id="2.40.480.10">
    <property type="entry name" value="Allene oxide cyclase-like"/>
    <property type="match status" value="1"/>
</dbReference>
<dbReference type="EMBL" id="JADGMS010000016">
    <property type="protein sequence ID" value="KAF9664794.1"/>
    <property type="molecule type" value="Genomic_DNA"/>
</dbReference>
<dbReference type="GO" id="GO:0048046">
    <property type="term" value="C:apoplast"/>
    <property type="evidence" value="ECO:0007669"/>
    <property type="project" value="UniProtKB-SubCell"/>
</dbReference>